<accession>A0A7C3WRX8</accession>
<dbReference type="PANTHER" id="PTHR42938:SF47">
    <property type="entry name" value="HYDROXYPYRUVATE REDUCTASE"/>
    <property type="match status" value="1"/>
</dbReference>
<comment type="function">
    <text evidence="1">Catalyzes the reversible oxidation of 3-phospho-D-glycerate to 3-phosphonooxypyruvate, the first step of the phosphorylated L-serine biosynthesis pathway. Also catalyzes the reversible oxidation of 2-hydroxyglutarate to 2-oxoglutarate.</text>
</comment>
<dbReference type="SUPFAM" id="SSF55021">
    <property type="entry name" value="ACT-like"/>
    <property type="match status" value="1"/>
</dbReference>
<dbReference type="PANTHER" id="PTHR42938">
    <property type="entry name" value="FORMATE DEHYDROGENASE 1"/>
    <property type="match status" value="1"/>
</dbReference>
<evidence type="ECO:0000256" key="5">
    <source>
        <dbReference type="ARBA" id="ARBA00023002"/>
    </source>
</evidence>
<dbReference type="Gene3D" id="3.30.1330.90">
    <property type="entry name" value="D-3-phosphoglycerate dehydrogenase, domain 3"/>
    <property type="match status" value="1"/>
</dbReference>
<comment type="catalytic activity">
    <reaction evidence="8 9">
        <text>(2R)-3-phosphoglycerate + NAD(+) = 3-phosphooxypyruvate + NADH + H(+)</text>
        <dbReference type="Rhea" id="RHEA:12641"/>
        <dbReference type="ChEBI" id="CHEBI:15378"/>
        <dbReference type="ChEBI" id="CHEBI:18110"/>
        <dbReference type="ChEBI" id="CHEBI:57540"/>
        <dbReference type="ChEBI" id="CHEBI:57945"/>
        <dbReference type="ChEBI" id="CHEBI:58272"/>
        <dbReference type="EC" id="1.1.1.95"/>
    </reaction>
</comment>
<gene>
    <name evidence="11" type="ORF">ENV62_06855</name>
</gene>
<evidence type="ECO:0000256" key="4">
    <source>
        <dbReference type="ARBA" id="ARBA00021582"/>
    </source>
</evidence>
<evidence type="ECO:0000256" key="2">
    <source>
        <dbReference type="ARBA" id="ARBA00005216"/>
    </source>
</evidence>
<dbReference type="Pfam" id="PF00389">
    <property type="entry name" value="2-Hacid_dh"/>
    <property type="match status" value="1"/>
</dbReference>
<reference evidence="11" key="1">
    <citation type="journal article" date="2020" name="mSystems">
        <title>Genome- and Community-Level Interaction Insights into Carbon Utilization and Element Cycling Functions of Hydrothermarchaeota in Hydrothermal Sediment.</title>
        <authorList>
            <person name="Zhou Z."/>
            <person name="Liu Y."/>
            <person name="Xu W."/>
            <person name="Pan J."/>
            <person name="Luo Z.H."/>
            <person name="Li M."/>
        </authorList>
    </citation>
    <scope>NUCLEOTIDE SEQUENCE [LARGE SCALE GENOMIC DNA]</scope>
    <source>
        <strain evidence="11">SpSt-776</strain>
    </source>
</reference>
<dbReference type="SUPFAM" id="SSF143548">
    <property type="entry name" value="Serine metabolism enzymes domain"/>
    <property type="match status" value="1"/>
</dbReference>
<dbReference type="Pfam" id="PF02826">
    <property type="entry name" value="2-Hacid_dh_C"/>
    <property type="match status" value="1"/>
</dbReference>
<dbReference type="EC" id="1.1.1.95" evidence="9"/>
<dbReference type="InterPro" id="IPR036291">
    <property type="entry name" value="NAD(P)-bd_dom_sf"/>
</dbReference>
<sequence length="527" mass="57086">MKVLISDNLHRAGIAIFEKHPNIEVVCRPGISPEELKEEIKDADALVIRSATKVTAELLDAAPRLKVVGRAGTGLDNVDIPYASKRGIVVMNTPGGNTITTAEHAISLMLALARNIPQAAQSMREGKWEKKKFQGTEIFNKVLGIIGLGRIGSIVAERALGLKMRVLGYDPYITKESAAAKGVELVSLDELLARSDFITLHVPKTKETAKLLNREAFRKMKPGVRLINCARGGLIDEDALLEALKEGKVAGAALDVFEVEPPGPDYPLRELPNVICTPHLGASTEEAQANVSVAICEQILEYLLYGTIRNAVNAPSVSREAMAQLRPYLTLAEALGSFQAQTVEGAITSVTVSYIGEVAKLDTKPLTHSILKGLLFPIVGDEVNYVNAPSMAAARGITVAEEKVEAGEDFTTLIRLTVRAGMEENTVAGTIFGKYEPRLVQINKFRLEAIPEGHMLFIYNTDRPGVIGAIGTTIGRHDINIARMTVGQEKERGQNVILLTTDTPVTPECLQAVRDLEHVAMAIQLEL</sequence>
<organism evidence="11">
    <name type="scientific">Desulfobacca acetoxidans</name>
    <dbReference type="NCBI Taxonomy" id="60893"/>
    <lineage>
        <taxon>Bacteria</taxon>
        <taxon>Pseudomonadati</taxon>
        <taxon>Thermodesulfobacteriota</taxon>
        <taxon>Desulfobaccia</taxon>
        <taxon>Desulfobaccales</taxon>
        <taxon>Desulfobaccaceae</taxon>
        <taxon>Desulfobacca</taxon>
    </lineage>
</organism>
<dbReference type="InterPro" id="IPR006236">
    <property type="entry name" value="PGDH"/>
</dbReference>
<dbReference type="InterPro" id="IPR029753">
    <property type="entry name" value="D-isomer_DH_CS"/>
</dbReference>
<dbReference type="InterPro" id="IPR029009">
    <property type="entry name" value="ASB_dom_sf"/>
</dbReference>
<keyword evidence="9" id="KW-0028">Amino-acid biosynthesis</keyword>
<keyword evidence="6 9" id="KW-0520">NAD</keyword>
<evidence type="ECO:0000256" key="3">
    <source>
        <dbReference type="ARBA" id="ARBA00005854"/>
    </source>
</evidence>
<dbReference type="Gene3D" id="3.40.50.720">
    <property type="entry name" value="NAD(P)-binding Rossmann-like Domain"/>
    <property type="match status" value="2"/>
</dbReference>
<dbReference type="EMBL" id="DTHB01000046">
    <property type="protein sequence ID" value="HGB14935.1"/>
    <property type="molecule type" value="Genomic_DNA"/>
</dbReference>
<keyword evidence="9" id="KW-0718">Serine biosynthesis</keyword>
<dbReference type="SUPFAM" id="SSF52283">
    <property type="entry name" value="Formate/glycerate dehydrogenase catalytic domain-like"/>
    <property type="match status" value="1"/>
</dbReference>
<dbReference type="GO" id="GO:0006564">
    <property type="term" value="P:L-serine biosynthetic process"/>
    <property type="evidence" value="ECO:0007669"/>
    <property type="project" value="UniProtKB-UniRule"/>
</dbReference>
<dbReference type="GO" id="GO:0051287">
    <property type="term" value="F:NAD binding"/>
    <property type="evidence" value="ECO:0007669"/>
    <property type="project" value="UniProtKB-UniRule"/>
</dbReference>
<dbReference type="InterPro" id="IPR045865">
    <property type="entry name" value="ACT-like_dom_sf"/>
</dbReference>
<dbReference type="InterPro" id="IPR006140">
    <property type="entry name" value="D-isomer_DH_NAD-bd"/>
</dbReference>
<dbReference type="CDD" id="cd04902">
    <property type="entry name" value="ACT_3PGDH-xct"/>
    <property type="match status" value="1"/>
</dbReference>
<dbReference type="AlphaFoldDB" id="A0A7C3WRX8"/>
<dbReference type="Pfam" id="PF19304">
    <property type="entry name" value="PGDH_inter"/>
    <property type="match status" value="1"/>
</dbReference>
<comment type="catalytic activity">
    <reaction evidence="7">
        <text>(R)-2-hydroxyglutarate + NAD(+) = 2-oxoglutarate + NADH + H(+)</text>
        <dbReference type="Rhea" id="RHEA:49612"/>
        <dbReference type="ChEBI" id="CHEBI:15378"/>
        <dbReference type="ChEBI" id="CHEBI:15801"/>
        <dbReference type="ChEBI" id="CHEBI:16810"/>
        <dbReference type="ChEBI" id="CHEBI:57540"/>
        <dbReference type="ChEBI" id="CHEBI:57945"/>
        <dbReference type="EC" id="1.1.1.399"/>
    </reaction>
</comment>
<dbReference type="InterPro" id="IPR029752">
    <property type="entry name" value="D-isomer_DH_CS1"/>
</dbReference>
<dbReference type="InterPro" id="IPR045626">
    <property type="entry name" value="PGDH_ASB_dom"/>
</dbReference>
<dbReference type="PROSITE" id="PS00671">
    <property type="entry name" value="D_2_HYDROXYACID_DH_3"/>
    <property type="match status" value="1"/>
</dbReference>
<name>A0A7C3WRX8_9BACT</name>
<dbReference type="GO" id="GO:0004617">
    <property type="term" value="F:phosphoglycerate dehydrogenase activity"/>
    <property type="evidence" value="ECO:0007669"/>
    <property type="project" value="UniProtKB-UniRule"/>
</dbReference>
<dbReference type="PROSITE" id="PS00065">
    <property type="entry name" value="D_2_HYDROXYACID_DH_1"/>
    <property type="match status" value="1"/>
</dbReference>
<evidence type="ECO:0000256" key="8">
    <source>
        <dbReference type="ARBA" id="ARBA00048731"/>
    </source>
</evidence>
<keyword evidence="5 9" id="KW-0560">Oxidoreductase</keyword>
<evidence type="ECO:0000256" key="9">
    <source>
        <dbReference type="RuleBase" id="RU363003"/>
    </source>
</evidence>
<dbReference type="PROSITE" id="PS51671">
    <property type="entry name" value="ACT"/>
    <property type="match status" value="1"/>
</dbReference>
<dbReference type="PROSITE" id="PS00670">
    <property type="entry name" value="D_2_HYDROXYACID_DH_2"/>
    <property type="match status" value="1"/>
</dbReference>
<dbReference type="SUPFAM" id="SSF51735">
    <property type="entry name" value="NAD(P)-binding Rossmann-fold domains"/>
    <property type="match status" value="1"/>
</dbReference>
<evidence type="ECO:0000313" key="11">
    <source>
        <dbReference type="EMBL" id="HGB14935.1"/>
    </source>
</evidence>
<evidence type="ECO:0000256" key="6">
    <source>
        <dbReference type="ARBA" id="ARBA00023027"/>
    </source>
</evidence>
<dbReference type="NCBIfam" id="TIGR01327">
    <property type="entry name" value="PGDH"/>
    <property type="match status" value="1"/>
</dbReference>
<dbReference type="UniPathway" id="UPA00135">
    <property type="reaction ID" value="UER00196"/>
</dbReference>
<protein>
    <recommendedName>
        <fullName evidence="4 9">D-3-phosphoglycerate dehydrogenase</fullName>
        <ecNumber evidence="9">1.1.1.95</ecNumber>
    </recommendedName>
</protein>
<comment type="caution">
    <text evidence="11">The sequence shown here is derived from an EMBL/GenBank/DDBJ whole genome shotgun (WGS) entry which is preliminary data.</text>
</comment>
<comment type="similarity">
    <text evidence="3 9">Belongs to the D-isomer specific 2-hydroxyacid dehydrogenase family.</text>
</comment>
<dbReference type="InterPro" id="IPR006139">
    <property type="entry name" value="D-isomer_2_OHA_DH_cat_dom"/>
</dbReference>
<dbReference type="Gene3D" id="3.30.70.260">
    <property type="match status" value="1"/>
</dbReference>
<feature type="domain" description="ACT" evidence="10">
    <location>
        <begin position="455"/>
        <end position="527"/>
    </location>
</feature>
<dbReference type="FunFam" id="3.40.50.720:FF:000021">
    <property type="entry name" value="D-3-phosphoglycerate dehydrogenase"/>
    <property type="match status" value="1"/>
</dbReference>
<comment type="pathway">
    <text evidence="2 9">Amino-acid biosynthesis; L-serine biosynthesis; L-serine from 3-phospho-D-glycerate: step 1/3.</text>
</comment>
<evidence type="ECO:0000256" key="7">
    <source>
        <dbReference type="ARBA" id="ARBA00048126"/>
    </source>
</evidence>
<dbReference type="CDD" id="cd12173">
    <property type="entry name" value="PGDH_4"/>
    <property type="match status" value="1"/>
</dbReference>
<proteinExistence type="inferred from homology"/>
<evidence type="ECO:0000256" key="1">
    <source>
        <dbReference type="ARBA" id="ARBA00003800"/>
    </source>
</evidence>
<dbReference type="InterPro" id="IPR002912">
    <property type="entry name" value="ACT_dom"/>
</dbReference>
<evidence type="ECO:0000259" key="10">
    <source>
        <dbReference type="PROSITE" id="PS51671"/>
    </source>
</evidence>
<dbReference type="FunFam" id="3.30.1330.90:FF:000003">
    <property type="entry name" value="D-3-phosphoglycerate dehydrogenase"/>
    <property type="match status" value="1"/>
</dbReference>
<dbReference type="Pfam" id="PF01842">
    <property type="entry name" value="ACT"/>
    <property type="match status" value="1"/>
</dbReference>